<protein>
    <submittedName>
        <fullName evidence="2">Uncharacterized protein</fullName>
    </submittedName>
</protein>
<dbReference type="Proteomes" id="UP001066276">
    <property type="component" value="Chromosome 4_2"/>
</dbReference>
<evidence type="ECO:0000256" key="1">
    <source>
        <dbReference type="SAM" id="MobiDB-lite"/>
    </source>
</evidence>
<feature type="region of interest" description="Disordered" evidence="1">
    <location>
        <begin position="1"/>
        <end position="112"/>
    </location>
</feature>
<name>A0AAV7SBK8_PLEWA</name>
<sequence>MPAKGSQVQQAALSPLPGRAPRRSAPQPVRLGPRSHLAAGNKGSRGPRYDLTADPAPAISRQTPVGVSPPQAAPLPAPGPPTRPGKPAGERRAALGPARPGPSPPPTVLHDRGRGTIFTAAAGSTCDSAVPPG</sequence>
<evidence type="ECO:0000313" key="2">
    <source>
        <dbReference type="EMBL" id="KAJ1160939.1"/>
    </source>
</evidence>
<evidence type="ECO:0000313" key="3">
    <source>
        <dbReference type="Proteomes" id="UP001066276"/>
    </source>
</evidence>
<accession>A0AAV7SBK8</accession>
<proteinExistence type="predicted"/>
<feature type="compositionally biased region" description="Polar residues" evidence="1">
    <location>
        <begin position="1"/>
        <end position="12"/>
    </location>
</feature>
<dbReference type="EMBL" id="JANPWB010000008">
    <property type="protein sequence ID" value="KAJ1160939.1"/>
    <property type="molecule type" value="Genomic_DNA"/>
</dbReference>
<dbReference type="AlphaFoldDB" id="A0AAV7SBK8"/>
<gene>
    <name evidence="2" type="ORF">NDU88_001428</name>
</gene>
<feature type="compositionally biased region" description="Pro residues" evidence="1">
    <location>
        <begin position="71"/>
        <end position="84"/>
    </location>
</feature>
<comment type="caution">
    <text evidence="2">The sequence shown here is derived from an EMBL/GenBank/DDBJ whole genome shotgun (WGS) entry which is preliminary data.</text>
</comment>
<organism evidence="2 3">
    <name type="scientific">Pleurodeles waltl</name>
    <name type="common">Iberian ribbed newt</name>
    <dbReference type="NCBI Taxonomy" id="8319"/>
    <lineage>
        <taxon>Eukaryota</taxon>
        <taxon>Metazoa</taxon>
        <taxon>Chordata</taxon>
        <taxon>Craniata</taxon>
        <taxon>Vertebrata</taxon>
        <taxon>Euteleostomi</taxon>
        <taxon>Amphibia</taxon>
        <taxon>Batrachia</taxon>
        <taxon>Caudata</taxon>
        <taxon>Salamandroidea</taxon>
        <taxon>Salamandridae</taxon>
        <taxon>Pleurodelinae</taxon>
        <taxon>Pleurodeles</taxon>
    </lineage>
</organism>
<keyword evidence="3" id="KW-1185">Reference proteome</keyword>
<reference evidence="2" key="1">
    <citation type="journal article" date="2022" name="bioRxiv">
        <title>Sequencing and chromosome-scale assembly of the giantPleurodeles waltlgenome.</title>
        <authorList>
            <person name="Brown T."/>
            <person name="Elewa A."/>
            <person name="Iarovenko S."/>
            <person name="Subramanian E."/>
            <person name="Araus A.J."/>
            <person name="Petzold A."/>
            <person name="Susuki M."/>
            <person name="Suzuki K.-i.T."/>
            <person name="Hayashi T."/>
            <person name="Toyoda A."/>
            <person name="Oliveira C."/>
            <person name="Osipova E."/>
            <person name="Leigh N.D."/>
            <person name="Simon A."/>
            <person name="Yun M.H."/>
        </authorList>
    </citation>
    <scope>NUCLEOTIDE SEQUENCE</scope>
    <source>
        <strain evidence="2">20211129_DDA</strain>
        <tissue evidence="2">Liver</tissue>
    </source>
</reference>